<dbReference type="Pfam" id="PF08573">
    <property type="entry name" value="SAE2"/>
    <property type="match status" value="1"/>
</dbReference>
<dbReference type="GO" id="GO:0010792">
    <property type="term" value="P:DNA double-strand break processing involved in repair via single-strand annealing"/>
    <property type="evidence" value="ECO:0007669"/>
    <property type="project" value="TreeGrafter"/>
</dbReference>
<sequence>MSVSVQFNYFILNKTAKKAMERYVGFLEKAFEQYRDLWEDYIKLQEKHEQCNVSSPFQVTIDEPCGKAKDELTIEKQLNSSIILQENDDALIVGEKSEPDSLHTDAQNFLDDIETNLMNLSEDFLDNSPSKSPVFFKTYPKTSSTSTKKFVSSFEVSPVCNNSAIDTKMFRKNEKIPSKCNQKLEISSTYHVETTFLPNGKKLKQSRLVFHPIKDQKQKIQSHDINKLKPADTMQKAKQNITNILDIKTPINIEDNATKANETFFDDVMEISPTQKDVQSNSRYCLNFKSRVPKQIKNSPNKSDVDFNIYLSPSSGEVTYDTSLEKDSNIFDANKDNVNIHNHSLTQKYNEADVKSTSSTVNQRKDQIVKDEVQNISRNLNDLFEDETFFSPAEQTVNKNDMYNFDLDDTENKPPAKRLLLNKFHMTSKKKGNVTEQLNMRCKADRAKLNGWSCWECKEYYQNLSLSKKELQKRKNQCSRHRQKYERPSTPEGFWNPEFPETLSSTYRHNKN</sequence>
<dbReference type="PANTHER" id="PTHR15107:SF0">
    <property type="entry name" value="DNA ENDONUCLEASE ACTIVATOR CTP1 C-TERMINAL DOMAIN-CONTAINING PROTEIN"/>
    <property type="match status" value="1"/>
</dbReference>
<comment type="subcellular location">
    <subcellularLocation>
        <location evidence="1">Nucleus</location>
    </subcellularLocation>
</comment>
<dbReference type="PhylomeDB" id="E2BD86"/>
<proteinExistence type="predicted"/>
<evidence type="ECO:0000256" key="1">
    <source>
        <dbReference type="ARBA" id="ARBA00004123"/>
    </source>
</evidence>
<evidence type="ECO:0000259" key="5">
    <source>
        <dbReference type="Pfam" id="PF08573"/>
    </source>
</evidence>
<dbReference type="Proteomes" id="UP000008237">
    <property type="component" value="Unassembled WGS sequence"/>
</dbReference>
<organism evidence="7">
    <name type="scientific">Harpegnathos saltator</name>
    <name type="common">Jerdon's jumping ant</name>
    <dbReference type="NCBI Taxonomy" id="610380"/>
    <lineage>
        <taxon>Eukaryota</taxon>
        <taxon>Metazoa</taxon>
        <taxon>Ecdysozoa</taxon>
        <taxon>Arthropoda</taxon>
        <taxon>Hexapoda</taxon>
        <taxon>Insecta</taxon>
        <taxon>Pterygota</taxon>
        <taxon>Neoptera</taxon>
        <taxon>Endopterygota</taxon>
        <taxon>Hymenoptera</taxon>
        <taxon>Apocrita</taxon>
        <taxon>Aculeata</taxon>
        <taxon>Formicoidea</taxon>
        <taxon>Formicidae</taxon>
        <taxon>Ponerinae</taxon>
        <taxon>Ponerini</taxon>
        <taxon>Harpegnathos</taxon>
    </lineage>
</organism>
<gene>
    <name evidence="6" type="ORF">EAI_15582</name>
</gene>
<dbReference type="GO" id="GO:0003684">
    <property type="term" value="F:damaged DNA binding"/>
    <property type="evidence" value="ECO:0007669"/>
    <property type="project" value="TreeGrafter"/>
</dbReference>
<dbReference type="PANTHER" id="PTHR15107">
    <property type="entry name" value="RETINOBLASTOMA BINDING PROTEIN 8"/>
    <property type="match status" value="1"/>
</dbReference>
<reference evidence="6 7" key="1">
    <citation type="journal article" date="2010" name="Science">
        <title>Genomic comparison of the ants Camponotus floridanus and Harpegnathos saltator.</title>
        <authorList>
            <person name="Bonasio R."/>
            <person name="Zhang G."/>
            <person name="Ye C."/>
            <person name="Mutti N.S."/>
            <person name="Fang X."/>
            <person name="Qin N."/>
            <person name="Donahue G."/>
            <person name="Yang P."/>
            <person name="Li Q."/>
            <person name="Li C."/>
            <person name="Zhang P."/>
            <person name="Huang Z."/>
            <person name="Berger S.L."/>
            <person name="Reinberg D."/>
            <person name="Wang J."/>
            <person name="Liebig J."/>
        </authorList>
    </citation>
    <scope>NUCLEOTIDE SEQUENCE [LARGE SCALE GENOMIC DNA]</scope>
    <source>
        <strain evidence="6 7">R22 G/1</strain>
    </source>
</reference>
<protein>
    <submittedName>
        <fullName evidence="6">Retinoblastoma-binding protein 8</fullName>
    </submittedName>
</protein>
<evidence type="ECO:0000313" key="7">
    <source>
        <dbReference type="Proteomes" id="UP000008237"/>
    </source>
</evidence>
<dbReference type="InterPro" id="IPR013882">
    <property type="entry name" value="Ctp1_C"/>
</dbReference>
<dbReference type="OMA" id="CSRHRTK"/>
<dbReference type="STRING" id="610380.E2BD86"/>
<name>E2BD86_HARSA</name>
<dbReference type="EMBL" id="GL447585">
    <property type="protein sequence ID" value="EFN86314.1"/>
    <property type="molecule type" value="Genomic_DNA"/>
</dbReference>
<evidence type="ECO:0000256" key="2">
    <source>
        <dbReference type="ARBA" id="ARBA00022763"/>
    </source>
</evidence>
<dbReference type="InParanoid" id="E2BD86"/>
<dbReference type="GO" id="GO:0005634">
    <property type="term" value="C:nucleus"/>
    <property type="evidence" value="ECO:0007669"/>
    <property type="project" value="UniProtKB-SubCell"/>
</dbReference>
<dbReference type="OrthoDB" id="5801062at2759"/>
<accession>E2BD86</accession>
<dbReference type="AlphaFoldDB" id="E2BD86"/>
<dbReference type="KEGG" id="hst:105181519"/>
<keyword evidence="2" id="KW-0227">DNA damage</keyword>
<feature type="region of interest" description="Disordered" evidence="4">
    <location>
        <begin position="479"/>
        <end position="498"/>
    </location>
</feature>
<evidence type="ECO:0000313" key="6">
    <source>
        <dbReference type="EMBL" id="EFN86314.1"/>
    </source>
</evidence>
<keyword evidence="7" id="KW-1185">Reference proteome</keyword>
<dbReference type="InterPro" id="IPR033316">
    <property type="entry name" value="RBBP8-like"/>
</dbReference>
<evidence type="ECO:0000256" key="4">
    <source>
        <dbReference type="SAM" id="MobiDB-lite"/>
    </source>
</evidence>
<feature type="domain" description="DNA endonuclease activator Ctp1 C-terminal" evidence="5">
    <location>
        <begin position="467"/>
        <end position="502"/>
    </location>
</feature>
<evidence type="ECO:0000256" key="3">
    <source>
        <dbReference type="ARBA" id="ARBA00023242"/>
    </source>
</evidence>
<keyword evidence="3" id="KW-0539">Nucleus</keyword>